<dbReference type="OrthoDB" id="2066274at2"/>
<organism evidence="2 3">
    <name type="scientific">Streptococcus acidominimus</name>
    <dbReference type="NCBI Taxonomy" id="1326"/>
    <lineage>
        <taxon>Bacteria</taxon>
        <taxon>Bacillati</taxon>
        <taxon>Bacillota</taxon>
        <taxon>Bacilli</taxon>
        <taxon>Lactobacillales</taxon>
        <taxon>Streptococcaceae</taxon>
        <taxon>Streptococcus</taxon>
    </lineage>
</organism>
<dbReference type="EMBL" id="LT906454">
    <property type="protein sequence ID" value="SNV47640.1"/>
    <property type="molecule type" value="Genomic_DNA"/>
</dbReference>
<reference evidence="2 3" key="1">
    <citation type="submission" date="2017-06" db="EMBL/GenBank/DDBJ databases">
        <authorList>
            <consortium name="Pathogen Informatics"/>
        </authorList>
    </citation>
    <scope>NUCLEOTIDE SEQUENCE [LARGE SCALE GENOMIC DNA]</scope>
    <source>
        <strain evidence="2 3">NCTC11291</strain>
    </source>
</reference>
<name>A0A239XMN6_STRAI</name>
<evidence type="ECO:0000313" key="2">
    <source>
        <dbReference type="EMBL" id="SNV47640.1"/>
    </source>
</evidence>
<gene>
    <name evidence="2" type="primary">mob</name>
    <name evidence="2" type="ORF">SAMEA4504048_02396</name>
</gene>
<feature type="transmembrane region" description="Helical" evidence="1">
    <location>
        <begin position="153"/>
        <end position="172"/>
    </location>
</feature>
<evidence type="ECO:0000313" key="3">
    <source>
        <dbReference type="Proteomes" id="UP000215144"/>
    </source>
</evidence>
<protein>
    <submittedName>
        <fullName evidence="2">Putative mobilization protein</fullName>
    </submittedName>
</protein>
<keyword evidence="1" id="KW-1133">Transmembrane helix</keyword>
<evidence type="ECO:0000256" key="1">
    <source>
        <dbReference type="SAM" id="Phobius"/>
    </source>
</evidence>
<proteinExistence type="predicted"/>
<dbReference type="KEGG" id="saco:SAME_02396"/>
<dbReference type="AlphaFoldDB" id="A0A239XMN6"/>
<accession>A0A239XMN6</accession>
<keyword evidence="1" id="KW-0812">Transmembrane</keyword>
<dbReference type="Proteomes" id="UP000215144">
    <property type="component" value="Chromosome 1"/>
</dbReference>
<sequence>MSKTVSELAQELGLSKQYLNRILSQNNLGRKKGNKKVVSDLPLIASETREEGNIENQKTETELETSFQYVREHLEIKGKDVERLHQLLDQSQQLLLNEQKKNQLLLESKNDEFDSWLKEKEGFQDRVNRLASDNDYYIRRYYENKSSLKSYKLALLTVSIILALLVIMYFFFLI</sequence>
<keyword evidence="1" id="KW-0472">Membrane</keyword>